<organism evidence="9 10">
    <name type="scientific">Candidatus Mediterraneibacter stercoravium</name>
    <dbReference type="NCBI Taxonomy" id="2838685"/>
    <lineage>
        <taxon>Bacteria</taxon>
        <taxon>Bacillati</taxon>
        <taxon>Bacillota</taxon>
        <taxon>Clostridia</taxon>
        <taxon>Lachnospirales</taxon>
        <taxon>Lachnospiraceae</taxon>
        <taxon>Mediterraneibacter</taxon>
    </lineage>
</organism>
<feature type="transmembrane region" description="Helical" evidence="7">
    <location>
        <begin position="127"/>
        <end position="143"/>
    </location>
</feature>
<evidence type="ECO:0000256" key="4">
    <source>
        <dbReference type="ARBA" id="ARBA00022692"/>
    </source>
</evidence>
<keyword evidence="3" id="KW-1003">Cell membrane</keyword>
<dbReference type="Proteomes" id="UP000824116">
    <property type="component" value="Unassembled WGS sequence"/>
</dbReference>
<feature type="transmembrane region" description="Helical" evidence="7">
    <location>
        <begin position="280"/>
        <end position="299"/>
    </location>
</feature>
<comment type="caution">
    <text evidence="9">The sequence shown here is derived from an EMBL/GenBank/DDBJ whole genome shotgun (WGS) entry which is preliminary data.</text>
</comment>
<feature type="transmembrane region" description="Helical" evidence="7">
    <location>
        <begin position="216"/>
        <end position="237"/>
    </location>
</feature>
<feature type="transmembrane region" description="Helical" evidence="7">
    <location>
        <begin position="319"/>
        <end position="337"/>
    </location>
</feature>
<feature type="transmembrane region" description="Helical" evidence="7">
    <location>
        <begin position="186"/>
        <end position="204"/>
    </location>
</feature>
<evidence type="ECO:0000259" key="8">
    <source>
        <dbReference type="Pfam" id="PF01757"/>
    </source>
</evidence>
<reference evidence="9" key="2">
    <citation type="submission" date="2021-04" db="EMBL/GenBank/DDBJ databases">
        <authorList>
            <person name="Gilroy R."/>
        </authorList>
    </citation>
    <scope>NUCLEOTIDE SEQUENCE</scope>
    <source>
        <strain evidence="9">CHK196-3914</strain>
    </source>
</reference>
<dbReference type="InterPro" id="IPR002656">
    <property type="entry name" value="Acyl_transf_3_dom"/>
</dbReference>
<comment type="subcellular location">
    <subcellularLocation>
        <location evidence="1">Cell membrane</location>
        <topology evidence="1">Multi-pass membrane protein</topology>
    </subcellularLocation>
</comment>
<keyword evidence="9" id="KW-0012">Acyltransferase</keyword>
<gene>
    <name evidence="9" type="ORF">H9723_05265</name>
</gene>
<dbReference type="AlphaFoldDB" id="A0A9D2G9J1"/>
<feature type="transmembrane region" description="Helical" evidence="7">
    <location>
        <begin position="86"/>
        <end position="107"/>
    </location>
</feature>
<feature type="transmembrane region" description="Helical" evidence="7">
    <location>
        <begin position="12"/>
        <end position="33"/>
    </location>
</feature>
<evidence type="ECO:0000256" key="7">
    <source>
        <dbReference type="SAM" id="Phobius"/>
    </source>
</evidence>
<dbReference type="EMBL" id="DXAY01000127">
    <property type="protein sequence ID" value="HIZ74641.1"/>
    <property type="molecule type" value="Genomic_DNA"/>
</dbReference>
<name>A0A9D2G9J1_9FIRM</name>
<dbReference type="PANTHER" id="PTHR40074:SF2">
    <property type="entry name" value="O-ACETYLTRANSFERASE WECH"/>
    <property type="match status" value="1"/>
</dbReference>
<accession>A0A9D2G9J1</accession>
<protein>
    <submittedName>
        <fullName evidence="9">Acyltransferase family protein</fullName>
    </submittedName>
</protein>
<evidence type="ECO:0000313" key="9">
    <source>
        <dbReference type="EMBL" id="HIZ74641.1"/>
    </source>
</evidence>
<feature type="domain" description="Acyltransferase 3" evidence="8">
    <location>
        <begin position="13"/>
        <end position="334"/>
    </location>
</feature>
<sequence length="348" mass="39798">MENTKEEGSGRIIAFDCLRVLAAFAVVVLHVAAQNFSISVRTFEWNVYNFFDGAVRWCVPVFVMISGALFLNPTKKVSIKKLYRKYVLHIVVLFAVWSLFYTVRYSLLRGVGIKDCVRIFFTGHYHMWYLQMTIGVYILIPVLKKITETAMLTRYFLLVGLVMTYVIPTLLQFPNIGILRQGVSNMKFYMTLGYPFYFVLGYYLASETFGVRARRLIYLLGLLGFAVTIGLSGWLSWEAGTNRALYSDFSLNVLLESVGVFVFIKYHFTEKKTGRRMKGIFSRMSGYTLGIYLIHPFVLTELGNRAGFKVTSFNPVLSVPALSMVTFLISFLLIYIIRRIPKVGKIIA</sequence>
<evidence type="ECO:0000256" key="5">
    <source>
        <dbReference type="ARBA" id="ARBA00022989"/>
    </source>
</evidence>
<keyword evidence="6 7" id="KW-0472">Membrane</keyword>
<dbReference type="GO" id="GO:0005886">
    <property type="term" value="C:plasma membrane"/>
    <property type="evidence" value="ECO:0007669"/>
    <property type="project" value="UniProtKB-SubCell"/>
</dbReference>
<evidence type="ECO:0000256" key="3">
    <source>
        <dbReference type="ARBA" id="ARBA00022475"/>
    </source>
</evidence>
<evidence type="ECO:0000313" key="10">
    <source>
        <dbReference type="Proteomes" id="UP000824116"/>
    </source>
</evidence>
<feature type="transmembrane region" description="Helical" evidence="7">
    <location>
        <begin position="155"/>
        <end position="174"/>
    </location>
</feature>
<evidence type="ECO:0000256" key="6">
    <source>
        <dbReference type="ARBA" id="ARBA00023136"/>
    </source>
</evidence>
<keyword evidence="5 7" id="KW-1133">Transmembrane helix</keyword>
<reference evidence="9" key="1">
    <citation type="journal article" date="2021" name="PeerJ">
        <title>Extensive microbial diversity within the chicken gut microbiome revealed by metagenomics and culture.</title>
        <authorList>
            <person name="Gilroy R."/>
            <person name="Ravi A."/>
            <person name="Getino M."/>
            <person name="Pursley I."/>
            <person name="Horton D.L."/>
            <person name="Alikhan N.F."/>
            <person name="Baker D."/>
            <person name="Gharbi K."/>
            <person name="Hall N."/>
            <person name="Watson M."/>
            <person name="Adriaenssens E.M."/>
            <person name="Foster-Nyarko E."/>
            <person name="Jarju S."/>
            <person name="Secka A."/>
            <person name="Antonio M."/>
            <person name="Oren A."/>
            <person name="Chaudhuri R.R."/>
            <person name="La Ragione R."/>
            <person name="Hildebrand F."/>
            <person name="Pallen M.J."/>
        </authorList>
    </citation>
    <scope>NUCLEOTIDE SEQUENCE</scope>
    <source>
        <strain evidence="9">CHK196-3914</strain>
    </source>
</reference>
<dbReference type="GO" id="GO:0016413">
    <property type="term" value="F:O-acetyltransferase activity"/>
    <property type="evidence" value="ECO:0007669"/>
    <property type="project" value="TreeGrafter"/>
</dbReference>
<feature type="transmembrane region" description="Helical" evidence="7">
    <location>
        <begin position="53"/>
        <end position="74"/>
    </location>
</feature>
<dbReference type="GO" id="GO:0009246">
    <property type="term" value="P:enterobacterial common antigen biosynthetic process"/>
    <property type="evidence" value="ECO:0007669"/>
    <property type="project" value="TreeGrafter"/>
</dbReference>
<evidence type="ECO:0000256" key="2">
    <source>
        <dbReference type="ARBA" id="ARBA00007400"/>
    </source>
</evidence>
<dbReference type="Pfam" id="PF01757">
    <property type="entry name" value="Acyl_transf_3"/>
    <property type="match status" value="1"/>
</dbReference>
<comment type="similarity">
    <text evidence="2">Belongs to the acyltransferase 3 family.</text>
</comment>
<feature type="transmembrane region" description="Helical" evidence="7">
    <location>
        <begin position="249"/>
        <end position="268"/>
    </location>
</feature>
<keyword evidence="9" id="KW-0808">Transferase</keyword>
<proteinExistence type="inferred from homology"/>
<evidence type="ECO:0000256" key="1">
    <source>
        <dbReference type="ARBA" id="ARBA00004651"/>
    </source>
</evidence>
<dbReference type="PANTHER" id="PTHR40074">
    <property type="entry name" value="O-ACETYLTRANSFERASE WECH"/>
    <property type="match status" value="1"/>
</dbReference>
<keyword evidence="4 7" id="KW-0812">Transmembrane</keyword>